<name>A0ABW0PZ86_9HYPH</name>
<evidence type="ECO:0000313" key="6">
    <source>
        <dbReference type="EMBL" id="MFC5517660.1"/>
    </source>
</evidence>
<evidence type="ECO:0000313" key="7">
    <source>
        <dbReference type="Proteomes" id="UP001596150"/>
    </source>
</evidence>
<dbReference type="Pfam" id="PF00126">
    <property type="entry name" value="HTH_1"/>
    <property type="match status" value="1"/>
</dbReference>
<dbReference type="RefSeq" id="WP_266345646.1">
    <property type="nucleotide sequence ID" value="NZ_JAPKNH010000010.1"/>
</dbReference>
<comment type="similarity">
    <text evidence="1">Belongs to the LysR transcriptional regulatory family.</text>
</comment>
<sequence>MSEINRFGEMSVFVRVVELGGFSAAARACRMTPSAVSKLVSRLETRLGARLINRTTRRLQLTAEGTDFFERSVRLLADLDEAERSMSTTGTPSGPLRVSVNVPFGTQILLPIVPDFLACHPGITLEIVLTDAVIDLVEARTDLAIRAGPLKSSGLIARKLGETGKIVVAAPTYLERQGIPKIPADLAGHNLIRLGYSRAVEAWPFRVDGQPWMLTPTGNTRISDGEAMRQLAVAGVGVARLATFQAEADIAAGRLVALLEAFNPGDREEIHAVFVGPGGHLPARVRALLDFLHDRVVLR</sequence>
<dbReference type="InterPro" id="IPR000847">
    <property type="entry name" value="LysR_HTH_N"/>
</dbReference>
<dbReference type="SUPFAM" id="SSF46785">
    <property type="entry name" value="Winged helix' DNA-binding domain"/>
    <property type="match status" value="1"/>
</dbReference>
<keyword evidence="3" id="KW-0238">DNA-binding</keyword>
<dbReference type="Pfam" id="PF03466">
    <property type="entry name" value="LysR_substrate"/>
    <property type="match status" value="1"/>
</dbReference>
<dbReference type="InterPro" id="IPR036388">
    <property type="entry name" value="WH-like_DNA-bd_sf"/>
</dbReference>
<organism evidence="6 7">
    <name type="scientific">Kaistia terrae</name>
    <dbReference type="NCBI Taxonomy" id="537017"/>
    <lineage>
        <taxon>Bacteria</taxon>
        <taxon>Pseudomonadati</taxon>
        <taxon>Pseudomonadota</taxon>
        <taxon>Alphaproteobacteria</taxon>
        <taxon>Hyphomicrobiales</taxon>
        <taxon>Kaistiaceae</taxon>
        <taxon>Kaistia</taxon>
    </lineage>
</organism>
<feature type="domain" description="HTH lysR-type" evidence="5">
    <location>
        <begin position="10"/>
        <end position="62"/>
    </location>
</feature>
<dbReference type="EMBL" id="JBHSML010000011">
    <property type="protein sequence ID" value="MFC5517660.1"/>
    <property type="molecule type" value="Genomic_DNA"/>
</dbReference>
<evidence type="ECO:0000256" key="1">
    <source>
        <dbReference type="ARBA" id="ARBA00009437"/>
    </source>
</evidence>
<dbReference type="PROSITE" id="PS50931">
    <property type="entry name" value="HTH_LYSR"/>
    <property type="match status" value="1"/>
</dbReference>
<dbReference type="Proteomes" id="UP001596150">
    <property type="component" value="Unassembled WGS sequence"/>
</dbReference>
<evidence type="ECO:0000256" key="3">
    <source>
        <dbReference type="ARBA" id="ARBA00023125"/>
    </source>
</evidence>
<evidence type="ECO:0000256" key="4">
    <source>
        <dbReference type="ARBA" id="ARBA00023163"/>
    </source>
</evidence>
<dbReference type="PANTHER" id="PTHR30537:SF71">
    <property type="entry name" value="TRANSCRIPTIONAL REGULATORY PROTEIN"/>
    <property type="match status" value="1"/>
</dbReference>
<dbReference type="InterPro" id="IPR058163">
    <property type="entry name" value="LysR-type_TF_proteobact-type"/>
</dbReference>
<reference evidence="7" key="1">
    <citation type="journal article" date="2019" name="Int. J. Syst. Evol. Microbiol.">
        <title>The Global Catalogue of Microorganisms (GCM) 10K type strain sequencing project: providing services to taxonomists for standard genome sequencing and annotation.</title>
        <authorList>
            <consortium name="The Broad Institute Genomics Platform"/>
            <consortium name="The Broad Institute Genome Sequencing Center for Infectious Disease"/>
            <person name="Wu L."/>
            <person name="Ma J."/>
        </authorList>
    </citation>
    <scope>NUCLEOTIDE SEQUENCE [LARGE SCALE GENOMIC DNA]</scope>
    <source>
        <strain evidence="7">KACC 12633</strain>
    </source>
</reference>
<dbReference type="SUPFAM" id="SSF53850">
    <property type="entry name" value="Periplasmic binding protein-like II"/>
    <property type="match status" value="1"/>
</dbReference>
<dbReference type="InterPro" id="IPR005119">
    <property type="entry name" value="LysR_subst-bd"/>
</dbReference>
<dbReference type="Gene3D" id="1.10.10.10">
    <property type="entry name" value="Winged helix-like DNA-binding domain superfamily/Winged helix DNA-binding domain"/>
    <property type="match status" value="1"/>
</dbReference>
<keyword evidence="4" id="KW-0804">Transcription</keyword>
<evidence type="ECO:0000256" key="2">
    <source>
        <dbReference type="ARBA" id="ARBA00023015"/>
    </source>
</evidence>
<accession>A0ABW0PZ86</accession>
<protein>
    <submittedName>
        <fullName evidence="6">LysR family transcriptional regulator</fullName>
    </submittedName>
</protein>
<dbReference type="InterPro" id="IPR036390">
    <property type="entry name" value="WH_DNA-bd_sf"/>
</dbReference>
<keyword evidence="7" id="KW-1185">Reference proteome</keyword>
<gene>
    <name evidence="6" type="ORF">ACFPP9_17910</name>
</gene>
<dbReference type="PANTHER" id="PTHR30537">
    <property type="entry name" value="HTH-TYPE TRANSCRIPTIONAL REGULATOR"/>
    <property type="match status" value="1"/>
</dbReference>
<proteinExistence type="inferred from homology"/>
<dbReference type="Gene3D" id="3.40.190.290">
    <property type="match status" value="1"/>
</dbReference>
<keyword evidence="2" id="KW-0805">Transcription regulation</keyword>
<comment type="caution">
    <text evidence="6">The sequence shown here is derived from an EMBL/GenBank/DDBJ whole genome shotgun (WGS) entry which is preliminary data.</text>
</comment>
<evidence type="ECO:0000259" key="5">
    <source>
        <dbReference type="PROSITE" id="PS50931"/>
    </source>
</evidence>